<keyword evidence="3 11" id="KW-0255">Endonuclease</keyword>
<comment type="subunit">
    <text evidence="11">Forms a heterodimer with a member of the SLX4 family.</text>
</comment>
<dbReference type="GO" id="GO:0033557">
    <property type="term" value="C:Slx1-Slx4 complex"/>
    <property type="evidence" value="ECO:0007669"/>
    <property type="project" value="UniProtKB-UniRule"/>
</dbReference>
<protein>
    <recommendedName>
        <fullName evidence="11">Structure-specific endonuclease subunit SLX1 homolog</fullName>
        <ecNumber evidence="11">3.1.-.-</ecNumber>
    </recommendedName>
</protein>
<comment type="function">
    <text evidence="11">Catalytic subunit of a heterodimeric structure-specific endonuclease that resolves DNA secondary structures generated during DNA repair and recombination. Has endonuclease activity towards branched DNA substrates, introducing single-strand cuts in duplex DNA close to junctions with ss-DNA.</text>
</comment>
<dbReference type="Gene3D" id="3.30.40.10">
    <property type="entry name" value="Zinc/RING finger domain, C3HC4 (zinc finger)"/>
    <property type="match status" value="1"/>
</dbReference>
<evidence type="ECO:0000256" key="6">
    <source>
        <dbReference type="ARBA" id="ARBA00022801"/>
    </source>
</evidence>
<dbReference type="EC" id="3.1.-.-" evidence="11"/>
<keyword evidence="9 11" id="KW-0234">DNA repair</keyword>
<dbReference type="Pfam" id="PF01541">
    <property type="entry name" value="GIY-YIG"/>
    <property type="match status" value="1"/>
</dbReference>
<feature type="region of interest" description="Disordered" evidence="12">
    <location>
        <begin position="318"/>
        <end position="340"/>
    </location>
</feature>
<dbReference type="PANTHER" id="PTHR20208">
    <property type="entry name" value="STRUCTURE-SPECIFIC ENDONUCLEASE SUBUNIT SLX1"/>
    <property type="match status" value="1"/>
</dbReference>
<accession>A0A9N9QJF6</accession>
<keyword evidence="6 11" id="KW-0378">Hydrolase</keyword>
<keyword evidence="7" id="KW-0862">Zinc</keyword>
<dbReference type="InterPro" id="IPR027520">
    <property type="entry name" value="Slx1"/>
</dbReference>
<dbReference type="OrthoDB" id="24645at2759"/>
<dbReference type="GO" id="GO:0000724">
    <property type="term" value="P:double-strand break repair via homologous recombination"/>
    <property type="evidence" value="ECO:0007669"/>
    <property type="project" value="TreeGrafter"/>
</dbReference>
<evidence type="ECO:0000259" key="13">
    <source>
        <dbReference type="PROSITE" id="PS50164"/>
    </source>
</evidence>
<feature type="compositionally biased region" description="Acidic residues" evidence="12">
    <location>
        <begin position="329"/>
        <end position="340"/>
    </location>
</feature>
<evidence type="ECO:0000313" key="15">
    <source>
        <dbReference type="Proteomes" id="UP001152799"/>
    </source>
</evidence>
<dbReference type="InterPro" id="IPR050381">
    <property type="entry name" value="SLX1_endonuclease"/>
</dbReference>
<dbReference type="Proteomes" id="UP001152799">
    <property type="component" value="Chromosome 4"/>
</dbReference>
<gene>
    <name evidence="14" type="ORF">CEUTPL_LOCUS8289</name>
</gene>
<keyword evidence="4 11" id="KW-0227">DNA damage</keyword>
<evidence type="ECO:0000256" key="8">
    <source>
        <dbReference type="ARBA" id="ARBA00023172"/>
    </source>
</evidence>
<comment type="subcellular location">
    <subcellularLocation>
        <location evidence="11">Nucleus</location>
    </subcellularLocation>
</comment>
<dbReference type="InterPro" id="IPR013083">
    <property type="entry name" value="Znf_RING/FYVE/PHD"/>
</dbReference>
<evidence type="ECO:0000313" key="14">
    <source>
        <dbReference type="EMBL" id="CAG9767732.1"/>
    </source>
</evidence>
<evidence type="ECO:0000256" key="2">
    <source>
        <dbReference type="ARBA" id="ARBA00022723"/>
    </source>
</evidence>
<feature type="domain" description="GIY-YIG" evidence="13">
    <location>
        <begin position="9"/>
        <end position="92"/>
    </location>
</feature>
<dbReference type="Gene3D" id="3.40.1440.10">
    <property type="entry name" value="GIY-YIG endonuclease"/>
    <property type="match status" value="1"/>
</dbReference>
<evidence type="ECO:0000256" key="11">
    <source>
        <dbReference type="HAMAP-Rule" id="MF_03100"/>
    </source>
</evidence>
<dbReference type="InterPro" id="IPR048749">
    <property type="entry name" value="SLX1_C"/>
</dbReference>
<evidence type="ECO:0000256" key="9">
    <source>
        <dbReference type="ARBA" id="ARBA00023204"/>
    </source>
</evidence>
<keyword evidence="5" id="KW-0863">Zinc-finger</keyword>
<dbReference type="AlphaFoldDB" id="A0A9N9QJF6"/>
<reference evidence="14" key="1">
    <citation type="submission" date="2022-01" db="EMBL/GenBank/DDBJ databases">
        <authorList>
            <person name="King R."/>
        </authorList>
    </citation>
    <scope>NUCLEOTIDE SEQUENCE</scope>
</reference>
<keyword evidence="2" id="KW-0479">Metal-binding</keyword>
<dbReference type="FunFam" id="3.40.1440.10:FF:000008">
    <property type="entry name" value="Structure-specific endonuclease subunit SLX1 homolog"/>
    <property type="match status" value="1"/>
</dbReference>
<dbReference type="GO" id="GO:0008821">
    <property type="term" value="F:crossover junction DNA endonuclease activity"/>
    <property type="evidence" value="ECO:0007669"/>
    <property type="project" value="TreeGrafter"/>
</dbReference>
<keyword evidence="8 11" id="KW-0233">DNA recombination</keyword>
<dbReference type="InterPro" id="IPR035901">
    <property type="entry name" value="GIY-YIG_endonuc_sf"/>
</dbReference>
<dbReference type="GO" id="GO:0017108">
    <property type="term" value="F:5'-flap endonuclease activity"/>
    <property type="evidence" value="ECO:0007669"/>
    <property type="project" value="InterPro"/>
</dbReference>
<dbReference type="InterPro" id="IPR000305">
    <property type="entry name" value="GIY-YIG_endonuc"/>
</dbReference>
<comment type="caution">
    <text evidence="11">Lacks conserved residue(s) required for the propagation of feature annotation.</text>
</comment>
<evidence type="ECO:0000256" key="7">
    <source>
        <dbReference type="ARBA" id="ARBA00022833"/>
    </source>
</evidence>
<evidence type="ECO:0000256" key="5">
    <source>
        <dbReference type="ARBA" id="ARBA00022771"/>
    </source>
</evidence>
<keyword evidence="15" id="KW-1185">Reference proteome</keyword>
<dbReference type="EMBL" id="OU892280">
    <property type="protein sequence ID" value="CAG9767732.1"/>
    <property type="molecule type" value="Genomic_DNA"/>
</dbReference>
<dbReference type="PANTHER" id="PTHR20208:SF10">
    <property type="entry name" value="STRUCTURE-SPECIFIC ENDONUCLEASE SUBUNIT SLX1"/>
    <property type="match status" value="1"/>
</dbReference>
<dbReference type="Pfam" id="PF21202">
    <property type="entry name" value="SLX1_C"/>
    <property type="match status" value="1"/>
</dbReference>
<dbReference type="GO" id="GO:0008270">
    <property type="term" value="F:zinc ion binding"/>
    <property type="evidence" value="ECO:0007669"/>
    <property type="project" value="UniProtKB-KW"/>
</dbReference>
<keyword evidence="1 11" id="KW-0540">Nuclease</keyword>
<comment type="similarity">
    <text evidence="11">Belongs to the SLX1 family.</text>
</comment>
<evidence type="ECO:0000256" key="4">
    <source>
        <dbReference type="ARBA" id="ARBA00022763"/>
    </source>
</evidence>
<sequence>MENAQTIENFYGVYLLYCLNPKYTGRTYIGYTVDPNRRIQQHNKGKQFGGAWKTSNRGPWTMVMIIHGFPNDISALRFEWAWQHPHSSRRLQHVTKKKSREKVYDFCLRVLSEMLQVGPWNRLPLTVQWLNDEFAREFPIGKGPPMHIPICYGAVISKKIQKNKLQPEDDVESSSSPNKDLCYVCFKLITENSRRVTCLNSNCNILCHVICMSKHFLCLGEYIPVEGRYLGDMSLLKRKLVLVFIVVVLLLNCDAKKKKLKKSAKGMVLRQKETNPINFIRLAVMRLIYGIATRVGLGEPISEALNGAFVPPGVDDYDDYGDDGIFSRDDDDDDNDDYDY</sequence>
<organism evidence="14 15">
    <name type="scientific">Ceutorhynchus assimilis</name>
    <name type="common">cabbage seed weevil</name>
    <dbReference type="NCBI Taxonomy" id="467358"/>
    <lineage>
        <taxon>Eukaryota</taxon>
        <taxon>Metazoa</taxon>
        <taxon>Ecdysozoa</taxon>
        <taxon>Arthropoda</taxon>
        <taxon>Hexapoda</taxon>
        <taxon>Insecta</taxon>
        <taxon>Pterygota</taxon>
        <taxon>Neoptera</taxon>
        <taxon>Endopterygota</taxon>
        <taxon>Coleoptera</taxon>
        <taxon>Polyphaga</taxon>
        <taxon>Cucujiformia</taxon>
        <taxon>Curculionidae</taxon>
        <taxon>Ceutorhynchinae</taxon>
        <taxon>Ceutorhynchus</taxon>
    </lineage>
</organism>
<dbReference type="SUPFAM" id="SSF82771">
    <property type="entry name" value="GIY-YIG endonuclease"/>
    <property type="match status" value="1"/>
</dbReference>
<evidence type="ECO:0000256" key="1">
    <source>
        <dbReference type="ARBA" id="ARBA00022722"/>
    </source>
</evidence>
<evidence type="ECO:0000256" key="3">
    <source>
        <dbReference type="ARBA" id="ARBA00022759"/>
    </source>
</evidence>
<dbReference type="CDD" id="cd10455">
    <property type="entry name" value="GIY-YIG_SLX1"/>
    <property type="match status" value="1"/>
</dbReference>
<evidence type="ECO:0000256" key="10">
    <source>
        <dbReference type="ARBA" id="ARBA00023242"/>
    </source>
</evidence>
<name>A0A9N9QJF6_9CUCU</name>
<keyword evidence="10 11" id="KW-0539">Nucleus</keyword>
<dbReference type="PROSITE" id="PS50164">
    <property type="entry name" value="GIY_YIG"/>
    <property type="match status" value="1"/>
</dbReference>
<comment type="cofactor">
    <cofactor evidence="11">
        <name>a divalent metal cation</name>
        <dbReference type="ChEBI" id="CHEBI:60240"/>
    </cofactor>
</comment>
<evidence type="ECO:0000256" key="12">
    <source>
        <dbReference type="SAM" id="MobiDB-lite"/>
    </source>
</evidence>
<proteinExistence type="inferred from homology"/>
<dbReference type="HAMAP" id="MF_03100">
    <property type="entry name" value="Endonuc_su_Slx1"/>
    <property type="match status" value="1"/>
</dbReference>